<accession>A0ABP1S134</accession>
<protein>
    <submittedName>
        <fullName evidence="1">Uncharacterized protein</fullName>
    </submittedName>
</protein>
<keyword evidence="2" id="KW-1185">Reference proteome</keyword>
<dbReference type="Proteomes" id="UP001642540">
    <property type="component" value="Unassembled WGS sequence"/>
</dbReference>
<comment type="caution">
    <text evidence="1">The sequence shown here is derived from an EMBL/GenBank/DDBJ whole genome shotgun (WGS) entry which is preliminary data.</text>
</comment>
<evidence type="ECO:0000313" key="2">
    <source>
        <dbReference type="Proteomes" id="UP001642540"/>
    </source>
</evidence>
<sequence length="176" mass="20108">MSHRGKRGERTLPYPPHHKYAKCCGLSGCGPHGRDCFCGVSCHGPLCTCPPDFRYFLCHPEIQYPHNQPDYTGAAGRETVKCKTIKRKVAPSLAESMRRAVYEHANANKNPLDISTLFTRVSKPFSPEEEEEFNSQLCLGDILLFKFMEAKRKALRRPDSRFPWVYDRSKWSPGKC</sequence>
<organism evidence="1 2">
    <name type="scientific">Orchesella dallaii</name>
    <dbReference type="NCBI Taxonomy" id="48710"/>
    <lineage>
        <taxon>Eukaryota</taxon>
        <taxon>Metazoa</taxon>
        <taxon>Ecdysozoa</taxon>
        <taxon>Arthropoda</taxon>
        <taxon>Hexapoda</taxon>
        <taxon>Collembola</taxon>
        <taxon>Entomobryomorpha</taxon>
        <taxon>Entomobryoidea</taxon>
        <taxon>Orchesellidae</taxon>
        <taxon>Orchesellinae</taxon>
        <taxon>Orchesella</taxon>
    </lineage>
</organism>
<evidence type="ECO:0000313" key="1">
    <source>
        <dbReference type="EMBL" id="CAL8141131.1"/>
    </source>
</evidence>
<proteinExistence type="predicted"/>
<dbReference type="EMBL" id="CAXLJM020000146">
    <property type="protein sequence ID" value="CAL8141131.1"/>
    <property type="molecule type" value="Genomic_DNA"/>
</dbReference>
<reference evidence="1 2" key="1">
    <citation type="submission" date="2024-08" db="EMBL/GenBank/DDBJ databases">
        <authorList>
            <person name="Cucini C."/>
            <person name="Frati F."/>
        </authorList>
    </citation>
    <scope>NUCLEOTIDE SEQUENCE [LARGE SCALE GENOMIC DNA]</scope>
</reference>
<gene>
    <name evidence="1" type="ORF">ODALV1_LOCUS28584</name>
</gene>
<name>A0ABP1S134_9HEXA</name>